<dbReference type="GO" id="GO:0008270">
    <property type="term" value="F:zinc ion binding"/>
    <property type="evidence" value="ECO:0007669"/>
    <property type="project" value="InterPro"/>
</dbReference>
<dbReference type="PANTHER" id="PTHR46910:SF11">
    <property type="entry name" value="ZN(2)-C6 FUNGAL-TYPE DOMAIN-CONTAINING PROTEIN"/>
    <property type="match status" value="1"/>
</dbReference>
<dbReference type="GO" id="GO:0003700">
    <property type="term" value="F:DNA-binding transcription factor activity"/>
    <property type="evidence" value="ECO:0007669"/>
    <property type="project" value="InterPro"/>
</dbReference>
<dbReference type="HOGENOM" id="CLU_410573_0_0_1"/>
<protein>
    <recommendedName>
        <fullName evidence="3">Xylanolytic transcriptional activator regulatory domain-containing protein</fullName>
    </recommendedName>
</protein>
<dbReference type="GO" id="GO:0006351">
    <property type="term" value="P:DNA-templated transcription"/>
    <property type="evidence" value="ECO:0007669"/>
    <property type="project" value="InterPro"/>
</dbReference>
<evidence type="ECO:0000313" key="4">
    <source>
        <dbReference type="EMBL" id="KIX00581.1"/>
    </source>
</evidence>
<dbReference type="CDD" id="cd12148">
    <property type="entry name" value="fungal_TF_MHR"/>
    <property type="match status" value="1"/>
</dbReference>
<evidence type="ECO:0000256" key="1">
    <source>
        <dbReference type="ARBA" id="ARBA00023242"/>
    </source>
</evidence>
<keyword evidence="5" id="KW-1185">Reference proteome</keyword>
<dbReference type="Pfam" id="PF04082">
    <property type="entry name" value="Fungal_trans"/>
    <property type="match status" value="1"/>
</dbReference>
<dbReference type="SMART" id="SM00906">
    <property type="entry name" value="Fungal_trans"/>
    <property type="match status" value="1"/>
</dbReference>
<dbReference type="Proteomes" id="UP000053617">
    <property type="component" value="Unassembled WGS sequence"/>
</dbReference>
<dbReference type="EMBL" id="KN847482">
    <property type="protein sequence ID" value="KIX00581.1"/>
    <property type="molecule type" value="Genomic_DNA"/>
</dbReference>
<dbReference type="RefSeq" id="XP_013267717.1">
    <property type="nucleotide sequence ID" value="XM_013412263.1"/>
</dbReference>
<dbReference type="InterPro" id="IPR050987">
    <property type="entry name" value="AtrR-like"/>
</dbReference>
<feature type="region of interest" description="Disordered" evidence="2">
    <location>
        <begin position="120"/>
        <end position="142"/>
    </location>
</feature>
<feature type="domain" description="Xylanolytic transcriptional activator regulatory" evidence="3">
    <location>
        <begin position="284"/>
        <end position="357"/>
    </location>
</feature>
<gene>
    <name evidence="4" type="ORF">Z518_09646</name>
</gene>
<dbReference type="GeneID" id="25297717"/>
<dbReference type="InterPro" id="IPR007219">
    <property type="entry name" value="XnlR_reg_dom"/>
</dbReference>
<reference evidence="4 5" key="1">
    <citation type="submission" date="2015-01" db="EMBL/GenBank/DDBJ databases">
        <title>The Genome Sequence of Rhinocladiella mackenzie CBS 650.93.</title>
        <authorList>
            <consortium name="The Broad Institute Genomics Platform"/>
            <person name="Cuomo C."/>
            <person name="de Hoog S."/>
            <person name="Gorbushina A."/>
            <person name="Stielow B."/>
            <person name="Teixiera M."/>
            <person name="Abouelleil A."/>
            <person name="Chapman S.B."/>
            <person name="Priest M."/>
            <person name="Young S.K."/>
            <person name="Wortman J."/>
            <person name="Nusbaum C."/>
            <person name="Birren B."/>
        </authorList>
    </citation>
    <scope>NUCLEOTIDE SEQUENCE [LARGE SCALE GENOMIC DNA]</scope>
    <source>
        <strain evidence="4 5">CBS 650.93</strain>
    </source>
</reference>
<name>A0A0D2IBB3_9EURO</name>
<keyword evidence="1" id="KW-0539">Nucleus</keyword>
<organism evidence="4 5">
    <name type="scientific">Rhinocladiella mackenziei CBS 650.93</name>
    <dbReference type="NCBI Taxonomy" id="1442369"/>
    <lineage>
        <taxon>Eukaryota</taxon>
        <taxon>Fungi</taxon>
        <taxon>Dikarya</taxon>
        <taxon>Ascomycota</taxon>
        <taxon>Pezizomycotina</taxon>
        <taxon>Eurotiomycetes</taxon>
        <taxon>Chaetothyriomycetidae</taxon>
        <taxon>Chaetothyriales</taxon>
        <taxon>Herpotrichiellaceae</taxon>
        <taxon>Rhinocladiella</taxon>
    </lineage>
</organism>
<dbReference type="PANTHER" id="PTHR46910">
    <property type="entry name" value="TRANSCRIPTION FACTOR PDR1"/>
    <property type="match status" value="1"/>
</dbReference>
<proteinExistence type="predicted"/>
<sequence>MSSLVSNDLQPRQRMKYAKKACSECKRRKIRMILAVVAGRAEDLKQPLPRNFCSQQPWQHQNVPNAQLESPSFALGSLPYPSPQRQFYHAIEINDNDVPGDSLARSTLFLPFADDLEPGPNPDFPASTAPPAARKPSSTHVSSQLYPDQQLGITLKHCFDELELFYPCMDRSDFYERLSDLFIIHCTCQGRSTQIPLLAKHLSLAALTCILLAIGTYLGYGVSANDEQRSQGDDDCLQASMSWYAESTMLLTKFDWTEQPNTDVLRFHMLEVIYMTMLDKRGGVTKSLSIAVDLAYSLRVNNERTWSTCTIREQEYLRLLWWTLYYMDRRVALSFERPVLIRDTDFFVDEFRCTSARHYMENDEWHDRADNSSSIGLVWPMPSKPPEDFFHWLKFCVRWSKIVTRIWDTSFSLKATEAAALNAIEITDDLLMEAENDLPASLRWDATSLPCSILPGDMDRTYRLKVIVYEVRKRPLFPPFPDNSNAKNGPCQAITQGSRYERTVQMTETLASSAMDAIVTYLTLRNYARPWSTYASILLVQLSSRISPFVKSRNSLTDTSCRVIASINNAHFCMEELANARLSAAKRASSRLTLVLEELLLLCSTGIPELFTAPDTMLVHLSELRDQDSCSTTAINRSGIDFDDVSVDPFWENLLSTGGPMSKTIANLS</sequence>
<dbReference type="AlphaFoldDB" id="A0A0D2IBB3"/>
<evidence type="ECO:0000259" key="3">
    <source>
        <dbReference type="SMART" id="SM00906"/>
    </source>
</evidence>
<accession>A0A0D2IBB3</accession>
<evidence type="ECO:0000256" key="2">
    <source>
        <dbReference type="SAM" id="MobiDB-lite"/>
    </source>
</evidence>
<dbReference type="VEuPathDB" id="FungiDB:Z518_09646"/>
<evidence type="ECO:0000313" key="5">
    <source>
        <dbReference type="Proteomes" id="UP000053617"/>
    </source>
</evidence>
<dbReference type="OrthoDB" id="4320670at2759"/>
<dbReference type="GO" id="GO:0003677">
    <property type="term" value="F:DNA binding"/>
    <property type="evidence" value="ECO:0007669"/>
    <property type="project" value="InterPro"/>
</dbReference>